<name>A0ABU2HX09_9RHOB</name>
<dbReference type="InterPro" id="IPR058163">
    <property type="entry name" value="LysR-type_TF_proteobact-type"/>
</dbReference>
<reference evidence="7" key="1">
    <citation type="submission" date="2023-07" db="EMBL/GenBank/DDBJ databases">
        <title>Paracoccus sp. MBLB3053 whole genome sequence.</title>
        <authorList>
            <person name="Hwang C.Y."/>
            <person name="Cho E.-S."/>
            <person name="Seo M.-J."/>
        </authorList>
    </citation>
    <scope>NUCLEOTIDE SEQUENCE [LARGE SCALE GENOMIC DNA]</scope>
    <source>
        <strain evidence="7">MBLB3053</strain>
    </source>
</reference>
<dbReference type="RefSeq" id="WP_311162195.1">
    <property type="nucleotide sequence ID" value="NZ_JAVQLW010000003.1"/>
</dbReference>
<keyword evidence="4" id="KW-0804">Transcription</keyword>
<evidence type="ECO:0000313" key="7">
    <source>
        <dbReference type="Proteomes" id="UP001269144"/>
    </source>
</evidence>
<dbReference type="InterPro" id="IPR036390">
    <property type="entry name" value="WH_DNA-bd_sf"/>
</dbReference>
<evidence type="ECO:0000256" key="1">
    <source>
        <dbReference type="ARBA" id="ARBA00009437"/>
    </source>
</evidence>
<sequence>MTRPYDFPSLTDLACFEAAARHLSFKRASSELNVTPAAVSHRIKALEIELGRQLFTRQYRSVELTESGALLFVSLQRGFESISETVAKIRSRHDRTGVSIAATTAMGGLLLTPRLATFWKSHPTIAISQFIQDGGPAQGVDLSIHYGDPDLTSDETRVWFRDRILALGSSQFAEAHSIQRISDLSRVPLIHTISGANAWTDWPEWLAAMDRPPPKGPGFYLNNYLISLKAAEDHIGAVLGWEGMVSEHLSSGRLVQLVPEAMESPYPFYVRIHGQASANAKLFADWLVGQDIRDTAV</sequence>
<keyword evidence="7" id="KW-1185">Reference proteome</keyword>
<accession>A0ABU2HX09</accession>
<dbReference type="Gene3D" id="1.10.10.10">
    <property type="entry name" value="Winged helix-like DNA-binding domain superfamily/Winged helix DNA-binding domain"/>
    <property type="match status" value="1"/>
</dbReference>
<comment type="caution">
    <text evidence="6">The sequence shown here is derived from an EMBL/GenBank/DDBJ whole genome shotgun (WGS) entry which is preliminary data.</text>
</comment>
<evidence type="ECO:0000256" key="2">
    <source>
        <dbReference type="ARBA" id="ARBA00023015"/>
    </source>
</evidence>
<dbReference type="Gene3D" id="3.40.190.10">
    <property type="entry name" value="Periplasmic binding protein-like II"/>
    <property type="match status" value="2"/>
</dbReference>
<comment type="similarity">
    <text evidence="1">Belongs to the LysR transcriptional regulatory family.</text>
</comment>
<dbReference type="PROSITE" id="PS50931">
    <property type="entry name" value="HTH_LYSR"/>
    <property type="match status" value="1"/>
</dbReference>
<evidence type="ECO:0000313" key="6">
    <source>
        <dbReference type="EMBL" id="MDS9469551.1"/>
    </source>
</evidence>
<dbReference type="Proteomes" id="UP001269144">
    <property type="component" value="Unassembled WGS sequence"/>
</dbReference>
<proteinExistence type="inferred from homology"/>
<dbReference type="PANTHER" id="PTHR30537:SF5">
    <property type="entry name" value="HTH-TYPE TRANSCRIPTIONAL ACTIVATOR TTDR-RELATED"/>
    <property type="match status" value="1"/>
</dbReference>
<evidence type="ECO:0000259" key="5">
    <source>
        <dbReference type="PROSITE" id="PS50931"/>
    </source>
</evidence>
<dbReference type="Pfam" id="PF00126">
    <property type="entry name" value="HTH_1"/>
    <property type="match status" value="1"/>
</dbReference>
<dbReference type="InterPro" id="IPR000847">
    <property type="entry name" value="LysR_HTH_N"/>
</dbReference>
<evidence type="ECO:0000256" key="3">
    <source>
        <dbReference type="ARBA" id="ARBA00023125"/>
    </source>
</evidence>
<evidence type="ECO:0000256" key="4">
    <source>
        <dbReference type="ARBA" id="ARBA00023163"/>
    </source>
</evidence>
<gene>
    <name evidence="6" type="ORF">RGQ15_18450</name>
</gene>
<dbReference type="Pfam" id="PF03466">
    <property type="entry name" value="LysR_substrate"/>
    <property type="match status" value="1"/>
</dbReference>
<dbReference type="SUPFAM" id="SSF53850">
    <property type="entry name" value="Periplasmic binding protein-like II"/>
    <property type="match status" value="1"/>
</dbReference>
<organism evidence="6 7">
    <name type="scientific">Paracoccus aurantius</name>
    <dbReference type="NCBI Taxonomy" id="3073814"/>
    <lineage>
        <taxon>Bacteria</taxon>
        <taxon>Pseudomonadati</taxon>
        <taxon>Pseudomonadota</taxon>
        <taxon>Alphaproteobacteria</taxon>
        <taxon>Rhodobacterales</taxon>
        <taxon>Paracoccaceae</taxon>
        <taxon>Paracoccus</taxon>
    </lineage>
</organism>
<keyword evidence="2" id="KW-0805">Transcription regulation</keyword>
<dbReference type="InterPro" id="IPR036388">
    <property type="entry name" value="WH-like_DNA-bd_sf"/>
</dbReference>
<protein>
    <submittedName>
        <fullName evidence="6">LysR substrate-binding domain-containing protein</fullName>
    </submittedName>
</protein>
<dbReference type="EMBL" id="JAVQLW010000003">
    <property type="protein sequence ID" value="MDS9469551.1"/>
    <property type="molecule type" value="Genomic_DNA"/>
</dbReference>
<dbReference type="PANTHER" id="PTHR30537">
    <property type="entry name" value="HTH-TYPE TRANSCRIPTIONAL REGULATOR"/>
    <property type="match status" value="1"/>
</dbReference>
<keyword evidence="3" id="KW-0238">DNA-binding</keyword>
<dbReference type="SUPFAM" id="SSF46785">
    <property type="entry name" value="Winged helix' DNA-binding domain"/>
    <property type="match status" value="1"/>
</dbReference>
<feature type="domain" description="HTH lysR-type" evidence="5">
    <location>
        <begin position="8"/>
        <end position="65"/>
    </location>
</feature>
<dbReference type="PRINTS" id="PR00039">
    <property type="entry name" value="HTHLYSR"/>
</dbReference>
<dbReference type="InterPro" id="IPR005119">
    <property type="entry name" value="LysR_subst-bd"/>
</dbReference>